<feature type="transmembrane region" description="Helical" evidence="5">
    <location>
        <begin position="60"/>
        <end position="82"/>
    </location>
</feature>
<keyword evidence="2 5" id="KW-0812">Transmembrane</keyword>
<dbReference type="Pfam" id="PF07681">
    <property type="entry name" value="DoxX"/>
    <property type="match status" value="1"/>
</dbReference>
<dbReference type="Proteomes" id="UP000273898">
    <property type="component" value="Unassembled WGS sequence"/>
</dbReference>
<dbReference type="AlphaFoldDB" id="A0A497Y4B4"/>
<dbReference type="GO" id="GO:0016020">
    <property type="term" value="C:membrane"/>
    <property type="evidence" value="ECO:0007669"/>
    <property type="project" value="UniProtKB-SubCell"/>
</dbReference>
<accession>A0A497Y4B4</accession>
<protein>
    <submittedName>
        <fullName evidence="6">Thiosulfate dehydrogenase [quinone] large subunit</fullName>
    </submittedName>
</protein>
<evidence type="ECO:0000256" key="1">
    <source>
        <dbReference type="ARBA" id="ARBA00004141"/>
    </source>
</evidence>
<proteinExistence type="predicted"/>
<evidence type="ECO:0000256" key="2">
    <source>
        <dbReference type="ARBA" id="ARBA00022692"/>
    </source>
</evidence>
<keyword evidence="3 5" id="KW-1133">Transmembrane helix</keyword>
<comment type="caution">
    <text evidence="6">The sequence shown here is derived from an EMBL/GenBank/DDBJ whole genome shotgun (WGS) entry which is preliminary data.</text>
</comment>
<organism evidence="6 7">
    <name type="scientific">Pedobacter alluvionis</name>
    <dbReference type="NCBI Taxonomy" id="475253"/>
    <lineage>
        <taxon>Bacteria</taxon>
        <taxon>Pseudomonadati</taxon>
        <taxon>Bacteroidota</taxon>
        <taxon>Sphingobacteriia</taxon>
        <taxon>Sphingobacteriales</taxon>
        <taxon>Sphingobacteriaceae</taxon>
        <taxon>Pedobacter</taxon>
    </lineage>
</organism>
<evidence type="ECO:0000256" key="4">
    <source>
        <dbReference type="ARBA" id="ARBA00023136"/>
    </source>
</evidence>
<evidence type="ECO:0000256" key="3">
    <source>
        <dbReference type="ARBA" id="ARBA00022989"/>
    </source>
</evidence>
<name>A0A497Y4B4_9SPHI</name>
<comment type="subcellular location">
    <subcellularLocation>
        <location evidence="1">Membrane</location>
        <topology evidence="1">Multi-pass membrane protein</topology>
    </subcellularLocation>
</comment>
<keyword evidence="4 5" id="KW-0472">Membrane</keyword>
<feature type="transmembrane region" description="Helical" evidence="5">
    <location>
        <begin position="20"/>
        <end position="40"/>
    </location>
</feature>
<evidence type="ECO:0000313" key="6">
    <source>
        <dbReference type="EMBL" id="RLJ77753.1"/>
    </source>
</evidence>
<feature type="transmembrane region" description="Helical" evidence="5">
    <location>
        <begin position="113"/>
        <end position="130"/>
    </location>
</feature>
<dbReference type="InterPro" id="IPR032808">
    <property type="entry name" value="DoxX"/>
</dbReference>
<evidence type="ECO:0000313" key="7">
    <source>
        <dbReference type="Proteomes" id="UP000273898"/>
    </source>
</evidence>
<gene>
    <name evidence="6" type="ORF">BCL90_2859</name>
</gene>
<sequence length="143" mass="16040">MRRLYVCSISIFMDTKWAYLLSRLAIGLSFFGHGLVRLPKLAGFSKWMVGQFSKSYLPDALVIPFSYILPFAEFIAGLMIILGLFTRQGLLLAGVISLALIFGTTLIENWEALPSQLIHVAFLSVLLAYLPHNSYAVDKIIRK</sequence>
<dbReference type="EMBL" id="RCCK01000011">
    <property type="protein sequence ID" value="RLJ77753.1"/>
    <property type="molecule type" value="Genomic_DNA"/>
</dbReference>
<reference evidence="6 7" key="1">
    <citation type="submission" date="2018-10" db="EMBL/GenBank/DDBJ databases">
        <title>Genomic Encyclopedia of Archaeal and Bacterial Type Strains, Phase II (KMG-II): from individual species to whole genera.</title>
        <authorList>
            <person name="Goeker M."/>
        </authorList>
    </citation>
    <scope>NUCLEOTIDE SEQUENCE [LARGE SCALE GENOMIC DNA]</scope>
    <source>
        <strain evidence="6 7">DSM 19624</strain>
    </source>
</reference>
<evidence type="ECO:0000256" key="5">
    <source>
        <dbReference type="SAM" id="Phobius"/>
    </source>
</evidence>
<feature type="transmembrane region" description="Helical" evidence="5">
    <location>
        <begin position="89"/>
        <end position="107"/>
    </location>
</feature>